<dbReference type="FunFam" id="3.30.70.270:FF:000001">
    <property type="entry name" value="Diguanylate cyclase domain protein"/>
    <property type="match status" value="1"/>
</dbReference>
<dbReference type="InterPro" id="IPR029787">
    <property type="entry name" value="Nucleotide_cyclase"/>
</dbReference>
<dbReference type="Proteomes" id="UP000007803">
    <property type="component" value="Chromosome"/>
</dbReference>
<dbReference type="InterPro" id="IPR000160">
    <property type="entry name" value="GGDEF_dom"/>
</dbReference>
<dbReference type="EC" id="2.7.7.65" evidence="1"/>
<dbReference type="GO" id="GO:0052621">
    <property type="term" value="F:diguanylate cyclase activity"/>
    <property type="evidence" value="ECO:0007669"/>
    <property type="project" value="UniProtKB-EC"/>
</dbReference>
<organism evidence="4 5">
    <name type="scientific">Sulfurimonas autotrophica (strain ATCC BAA-671 / DSM 16294 / JCM 11897 / OK10)</name>
    <dbReference type="NCBI Taxonomy" id="563040"/>
    <lineage>
        <taxon>Bacteria</taxon>
        <taxon>Pseudomonadati</taxon>
        <taxon>Campylobacterota</taxon>
        <taxon>Epsilonproteobacteria</taxon>
        <taxon>Campylobacterales</taxon>
        <taxon>Sulfurimonadaceae</taxon>
        <taxon>Sulfurimonas</taxon>
    </lineage>
</organism>
<evidence type="ECO:0000259" key="3">
    <source>
        <dbReference type="PROSITE" id="PS50887"/>
    </source>
</evidence>
<dbReference type="PANTHER" id="PTHR45138:SF9">
    <property type="entry name" value="DIGUANYLATE CYCLASE DGCM-RELATED"/>
    <property type="match status" value="1"/>
</dbReference>
<gene>
    <name evidence="4" type="ordered locus">Saut_1452</name>
</gene>
<evidence type="ECO:0000313" key="5">
    <source>
        <dbReference type="Proteomes" id="UP000007803"/>
    </source>
</evidence>
<evidence type="ECO:0000256" key="2">
    <source>
        <dbReference type="ARBA" id="ARBA00034247"/>
    </source>
</evidence>
<name>E0UUC4_SULAO</name>
<evidence type="ECO:0000256" key="1">
    <source>
        <dbReference type="ARBA" id="ARBA00012528"/>
    </source>
</evidence>
<dbReference type="InterPro" id="IPR043128">
    <property type="entry name" value="Rev_trsase/Diguanyl_cyclase"/>
</dbReference>
<keyword evidence="5" id="KW-1185">Reference proteome</keyword>
<feature type="domain" description="GGDEF" evidence="3">
    <location>
        <begin position="286"/>
        <end position="420"/>
    </location>
</feature>
<dbReference type="AlphaFoldDB" id="E0UUC4"/>
<dbReference type="HOGENOM" id="CLU_000445_11_34_7"/>
<reference evidence="5" key="1">
    <citation type="journal article" date="2010" name="Stand. Genomic Sci.">
        <title>Complete genome sequence of Sulfurimonas autotrophica type strain (OK10).</title>
        <authorList>
            <person name="Sikorski J."/>
            <person name="Munk C."/>
            <person name="Lapidus A."/>
            <person name="Djao O."/>
            <person name="Lucas S."/>
            <person name="Glavina Del Rio T."/>
            <person name="Nolan M."/>
            <person name="Tice H."/>
            <person name="Han C."/>
            <person name="Cheng J."/>
            <person name="Tapia R."/>
            <person name="Goodwin L."/>
            <person name="Pitluck S."/>
            <person name="Liolios K."/>
            <person name="Ivanova N."/>
            <person name="Mavromatis K."/>
            <person name="Mikhailova N."/>
            <person name="Pati A."/>
            <person name="Sims D."/>
            <person name="Meincke L."/>
            <person name="Brettin T."/>
            <person name="Detter J."/>
            <person name="Chen A."/>
            <person name="Palaniappan K."/>
            <person name="Land M."/>
            <person name="Hauser L."/>
            <person name="Chang Y."/>
            <person name="Jeffries C."/>
            <person name="Rohde M."/>
            <person name="Lang E."/>
            <person name="Spring S."/>
            <person name="Goker M."/>
            <person name="Woyke T."/>
            <person name="Bristow J."/>
            <person name="Eisen J."/>
            <person name="Markowitz V."/>
            <person name="Hugenholtz P."/>
            <person name="Kyrpides N."/>
            <person name="Klenk H."/>
        </authorList>
    </citation>
    <scope>NUCLEOTIDE SEQUENCE [LARGE SCALE GENOMIC DNA]</scope>
    <source>
        <strain evidence="5">ATCC BAA-671 / DSM 16294 / JCM 11897 / OK10</strain>
    </source>
</reference>
<dbReference type="NCBIfam" id="TIGR00254">
    <property type="entry name" value="GGDEF"/>
    <property type="match status" value="1"/>
</dbReference>
<dbReference type="OrthoDB" id="9790367at2"/>
<dbReference type="SUPFAM" id="SSF55073">
    <property type="entry name" value="Nucleotide cyclase"/>
    <property type="match status" value="1"/>
</dbReference>
<evidence type="ECO:0000313" key="4">
    <source>
        <dbReference type="EMBL" id="ADN09499.1"/>
    </source>
</evidence>
<dbReference type="PANTHER" id="PTHR45138">
    <property type="entry name" value="REGULATORY COMPONENTS OF SENSORY TRANSDUCTION SYSTEM"/>
    <property type="match status" value="1"/>
</dbReference>
<dbReference type="Gene3D" id="3.30.70.270">
    <property type="match status" value="1"/>
</dbReference>
<sequence length="425" mass="49472">MSITNIATHDIKKLEELILFELYENHKQLIVLNNKEDTSLIVQESLQIIKNFIIHKKINTNFYTKTGIIFHTKRIAFPTVIEILDIVQNEIITHYDIVTDLTLIVKLYQIAINNIAKGYFENSFKSFIFMLKKRNEKRVPQILKEIFCEHITWLDLVQTDLQENYHDVNHILNKHTCNFIEKLKLFVEEHKNFHNEYKQIESLHKQFHKDILVLIYALDIKNYIRAYEIANEIALISVEIESIIGIINILEIDESSKYDDLTGALSRKLIAPILEKELDIARIANKKMTISMIDIDDFKYVNDTYGHQCGDAVLKHLVAKCKSVLRSTDYIFRYGGEEFIILLNAANFTNAVEIYEKLRQKVENSYIECNGNKISITISIGIESVDSSKKINIAKIIKQADQHLYTAKNNGKNMIIYNEAKEVEK</sequence>
<dbReference type="SMART" id="SM00267">
    <property type="entry name" value="GGDEF"/>
    <property type="match status" value="1"/>
</dbReference>
<dbReference type="Pfam" id="PF00990">
    <property type="entry name" value="GGDEF"/>
    <property type="match status" value="1"/>
</dbReference>
<dbReference type="InterPro" id="IPR050469">
    <property type="entry name" value="Diguanylate_Cyclase"/>
</dbReference>
<dbReference type="PROSITE" id="PS50887">
    <property type="entry name" value="GGDEF"/>
    <property type="match status" value="1"/>
</dbReference>
<protein>
    <recommendedName>
        <fullName evidence="1">diguanylate cyclase</fullName>
        <ecNumber evidence="1">2.7.7.65</ecNumber>
    </recommendedName>
</protein>
<proteinExistence type="predicted"/>
<dbReference type="RefSeq" id="WP_013327252.1">
    <property type="nucleotide sequence ID" value="NC_014506.1"/>
</dbReference>
<dbReference type="eggNOG" id="COG3706">
    <property type="taxonomic scope" value="Bacteria"/>
</dbReference>
<accession>E0UUC4</accession>
<dbReference type="KEGG" id="sua:Saut_1452"/>
<dbReference type="CDD" id="cd01949">
    <property type="entry name" value="GGDEF"/>
    <property type="match status" value="1"/>
</dbReference>
<comment type="catalytic activity">
    <reaction evidence="2">
        <text>2 GTP = 3',3'-c-di-GMP + 2 diphosphate</text>
        <dbReference type="Rhea" id="RHEA:24898"/>
        <dbReference type="ChEBI" id="CHEBI:33019"/>
        <dbReference type="ChEBI" id="CHEBI:37565"/>
        <dbReference type="ChEBI" id="CHEBI:58805"/>
        <dbReference type="EC" id="2.7.7.65"/>
    </reaction>
</comment>
<dbReference type="EMBL" id="CP002205">
    <property type="protein sequence ID" value="ADN09499.1"/>
    <property type="molecule type" value="Genomic_DNA"/>
</dbReference>
<dbReference type="STRING" id="563040.Saut_1452"/>